<keyword evidence="1" id="KW-0812">Transmembrane</keyword>
<accession>R2T6R5</accession>
<dbReference type="Proteomes" id="UP000014157">
    <property type="component" value="Unassembled WGS sequence"/>
</dbReference>
<gene>
    <name evidence="3" type="ORF">I586_02692</name>
    <name evidence="2" type="ORF">UAY_03360</name>
</gene>
<organism evidence="2 4">
    <name type="scientific">Enterococcus moraviensis ATCC BAA-383</name>
    <dbReference type="NCBI Taxonomy" id="1158609"/>
    <lineage>
        <taxon>Bacteria</taxon>
        <taxon>Bacillati</taxon>
        <taxon>Bacillota</taxon>
        <taxon>Bacilli</taxon>
        <taxon>Lactobacillales</taxon>
        <taxon>Enterococcaceae</taxon>
        <taxon>Enterococcus</taxon>
    </lineage>
</organism>
<proteinExistence type="predicted"/>
<keyword evidence="1" id="KW-1133">Transmembrane helix</keyword>
<reference evidence="3 5" key="2">
    <citation type="submission" date="2013-03" db="EMBL/GenBank/DDBJ databases">
        <title>The Genome Sequence of Enterococcus moraviensis BAA-383 (PacBio/Illumina hybrid assembly).</title>
        <authorList>
            <consortium name="The Broad Institute Genomics Platform"/>
            <consortium name="The Broad Institute Genome Sequencing Center for Infectious Disease"/>
            <person name="Earl A."/>
            <person name="Russ C."/>
            <person name="Gilmore M."/>
            <person name="Surin D."/>
            <person name="Walker B."/>
            <person name="Young S."/>
            <person name="Zeng Q."/>
            <person name="Gargeya S."/>
            <person name="Fitzgerald M."/>
            <person name="Haas B."/>
            <person name="Abouelleil A."/>
            <person name="Allen A.W."/>
            <person name="Alvarado L."/>
            <person name="Arachchi H.M."/>
            <person name="Berlin A.M."/>
            <person name="Chapman S.B."/>
            <person name="Gainer-Dewar J."/>
            <person name="Goldberg J."/>
            <person name="Griggs A."/>
            <person name="Gujja S."/>
            <person name="Hansen M."/>
            <person name="Howarth C."/>
            <person name="Imamovic A."/>
            <person name="Ireland A."/>
            <person name="Larimer J."/>
            <person name="McCowan C."/>
            <person name="Murphy C."/>
            <person name="Pearson M."/>
            <person name="Poon T.W."/>
            <person name="Priest M."/>
            <person name="Roberts A."/>
            <person name="Saif S."/>
            <person name="Shea T."/>
            <person name="Sisk P."/>
            <person name="Sykes S."/>
            <person name="Wortman J."/>
            <person name="Nusbaum C."/>
            <person name="Birren B."/>
        </authorList>
    </citation>
    <scope>NUCLEOTIDE SEQUENCE [LARGE SCALE GENOMIC DNA]</scope>
    <source>
        <strain evidence="3 5">ATCC BAA-383</strain>
    </source>
</reference>
<evidence type="ECO:0000313" key="5">
    <source>
        <dbReference type="Proteomes" id="UP000014157"/>
    </source>
</evidence>
<dbReference type="Proteomes" id="UP000013781">
    <property type="component" value="Unassembled WGS sequence"/>
</dbReference>
<evidence type="ECO:0000313" key="4">
    <source>
        <dbReference type="Proteomes" id="UP000013781"/>
    </source>
</evidence>
<evidence type="ECO:0000313" key="3">
    <source>
        <dbReference type="EMBL" id="EOT66421.1"/>
    </source>
</evidence>
<keyword evidence="1" id="KW-0472">Membrane</keyword>
<protein>
    <submittedName>
        <fullName evidence="2">Uncharacterized protein</fullName>
    </submittedName>
</protein>
<keyword evidence="5" id="KW-1185">Reference proteome</keyword>
<name>R2T6R5_9ENTE</name>
<evidence type="ECO:0000256" key="1">
    <source>
        <dbReference type="SAM" id="Phobius"/>
    </source>
</evidence>
<comment type="caution">
    <text evidence="2">The sequence shown here is derived from an EMBL/GenBank/DDBJ whole genome shotgun (WGS) entry which is preliminary data.</text>
</comment>
<sequence length="160" mass="18768">MKKVILFCSSILVLFILITIFIYFRSSNVDIQSHNFEQLKSASGDYILVQEEKKDKYGVDGYSFIIKSTKNLKDVYKDDDDYFSKNSRFLLSWSDDEDIVWVYSGDVGLYYWTLNSEDNTWKKQLLSQNTENPPSLPKVFKKELAESSISKILKERGQWK</sequence>
<dbReference type="HOGENOM" id="CLU_1649524_0_0_9"/>
<reference evidence="2 4" key="1">
    <citation type="submission" date="2013-02" db="EMBL/GenBank/DDBJ databases">
        <title>The Genome Sequence of Enterococcus moraviensis BAA-383.</title>
        <authorList>
            <consortium name="The Broad Institute Genome Sequencing Platform"/>
            <consortium name="The Broad Institute Genome Sequencing Center for Infectious Disease"/>
            <person name="Earl A.M."/>
            <person name="Gilmore M.S."/>
            <person name="Lebreton F."/>
            <person name="Walker B."/>
            <person name="Young S.K."/>
            <person name="Zeng Q."/>
            <person name="Gargeya S."/>
            <person name="Fitzgerald M."/>
            <person name="Haas B."/>
            <person name="Abouelleil A."/>
            <person name="Alvarado L."/>
            <person name="Arachchi H.M."/>
            <person name="Berlin A.M."/>
            <person name="Chapman S.B."/>
            <person name="Dewar J."/>
            <person name="Goldberg J."/>
            <person name="Griggs A."/>
            <person name="Gujja S."/>
            <person name="Hansen M."/>
            <person name="Howarth C."/>
            <person name="Imamovic A."/>
            <person name="Larimer J."/>
            <person name="McCowan C."/>
            <person name="Murphy C."/>
            <person name="Neiman D."/>
            <person name="Pearson M."/>
            <person name="Priest M."/>
            <person name="Roberts A."/>
            <person name="Saif S."/>
            <person name="Shea T."/>
            <person name="Sisk P."/>
            <person name="Sykes S."/>
            <person name="Wortman J."/>
            <person name="Nusbaum C."/>
            <person name="Birren B."/>
        </authorList>
    </citation>
    <scope>NUCLEOTIDE SEQUENCE [LARGE SCALE GENOMIC DNA]</scope>
    <source>
        <strain evidence="2 4">ATCC BAA-383</strain>
    </source>
</reference>
<feature type="transmembrane region" description="Helical" evidence="1">
    <location>
        <begin position="5"/>
        <end position="24"/>
    </location>
</feature>
<dbReference type="RefSeq" id="WP_010766665.1">
    <property type="nucleotide sequence ID" value="NZ_ASWB01000003.1"/>
</dbReference>
<dbReference type="EMBL" id="AJAS01000026">
    <property type="protein sequence ID" value="EOH95934.1"/>
    <property type="molecule type" value="Genomic_DNA"/>
</dbReference>
<evidence type="ECO:0000313" key="2">
    <source>
        <dbReference type="EMBL" id="EOH95934.1"/>
    </source>
</evidence>
<dbReference type="AlphaFoldDB" id="R2T6R5"/>
<dbReference type="EMBL" id="ASWB01000003">
    <property type="protein sequence ID" value="EOT66421.1"/>
    <property type="molecule type" value="Genomic_DNA"/>
</dbReference>
<dbReference type="OrthoDB" id="3035616at2"/>